<dbReference type="InterPro" id="IPR032364">
    <property type="entry name" value="GramPos_pilinD1_N"/>
</dbReference>
<gene>
    <name evidence="3" type="ORF">CIP107547_02203</name>
</gene>
<comment type="caution">
    <text evidence="3">The sequence shown here is derived from an EMBL/GenBank/DDBJ whole genome shotgun (WGS) entry which is preliminary data.</text>
</comment>
<dbReference type="NCBIfam" id="TIGR01167">
    <property type="entry name" value="LPXTG_anchor"/>
    <property type="match status" value="1"/>
</dbReference>
<dbReference type="NCBIfam" id="NF033902">
    <property type="entry name" value="iso_D2_wall_anc"/>
    <property type="match status" value="1"/>
</dbReference>
<keyword evidence="1" id="KW-0812">Transmembrane</keyword>
<dbReference type="Proteomes" id="UP000480222">
    <property type="component" value="Unassembled WGS sequence"/>
</dbReference>
<dbReference type="RefSeq" id="WP_085688974.1">
    <property type="nucleotide sequence ID" value="NZ_CP040520.1"/>
</dbReference>
<feature type="transmembrane region" description="Helical" evidence="1">
    <location>
        <begin position="500"/>
        <end position="519"/>
    </location>
</feature>
<proteinExistence type="predicted"/>
<evidence type="ECO:0000313" key="4">
    <source>
        <dbReference type="Proteomes" id="UP000480222"/>
    </source>
</evidence>
<accession>A0A811G3U8</accession>
<feature type="domain" description="Gram-positive pilin subunit D1 N-terminal" evidence="2">
    <location>
        <begin position="66"/>
        <end position="190"/>
    </location>
</feature>
<keyword evidence="1" id="KW-1133">Transmembrane helix</keyword>
<dbReference type="Pfam" id="PF16555">
    <property type="entry name" value="GramPos_pilinD1"/>
    <property type="match status" value="1"/>
</dbReference>
<evidence type="ECO:0000313" key="3">
    <source>
        <dbReference type="EMBL" id="CAB0619603.1"/>
    </source>
</evidence>
<evidence type="ECO:0000259" key="2">
    <source>
        <dbReference type="Pfam" id="PF16555"/>
    </source>
</evidence>
<dbReference type="NCBIfam" id="TIGR04226">
    <property type="entry name" value="RrgB_K2N_iso_D2"/>
    <property type="match status" value="1"/>
</dbReference>
<dbReference type="Gene3D" id="2.60.40.740">
    <property type="match status" value="1"/>
</dbReference>
<protein>
    <submittedName>
        <fullName evidence="3">Isopeptide-forming domain-containing fimbrial protein</fullName>
    </submittedName>
</protein>
<dbReference type="InterPro" id="IPR026466">
    <property type="entry name" value="Fim_isopep_form_D2_dom"/>
</dbReference>
<reference evidence="3 4" key="1">
    <citation type="submission" date="2020-02" db="EMBL/GenBank/DDBJ databases">
        <authorList>
            <person name="Brisse S."/>
        </authorList>
    </citation>
    <scope>NUCLEOTIDE SEQUENCE [LARGE SCALE GENOMIC DNA]</scope>
    <source>
        <strain evidence="3">CIP107547</strain>
    </source>
</reference>
<evidence type="ECO:0000256" key="1">
    <source>
        <dbReference type="SAM" id="Phobius"/>
    </source>
</evidence>
<dbReference type="AlphaFoldDB" id="A0A811G3U8"/>
<sequence>MTVRECRLATLATTLTLFVSNVTLTSVFAEESRYHAAQLGESPLSVDRLSIPERTSIAVHALMGLPTGQPANGTKIDSHKLPEVDGIPFTLYRVNNIDLTKQEGWDAASKIKLEELYVNGTPTGKVTKVTTKKTEGGVAKFDNLTPALYLVVQELNGAETVVRSQPFLVAAPQTNPTGNGWLQDVHVYPKHQALSAPVKTAVDPDATQPGFSVGENVRYRVATKIPEIASNTKFEGFTVADKLPAELGEPDTNKIKVTLGGTLITSPDVSVQTYKVGERTVLSVQLTGVALSTLGQHKNEELVVEFEAPVTRQPENGQLDNQAWVLPSNPIAQWDPEGSGDAALRGMPSSRVSSKFGQITIEKSFDGNTPGADRTATFQLHRCEADGSLVKSDPPISLKGKQEFVTDQDGKAVLSGIHLGTLQLESNVMKYTDAWAGKGTEFCLVETATARGYELLPKPVIVKLEANQSTNVLVEQKVKINNKKKNAGFELPLTGGSGRIAITIGIVGLLVALASYVVSRRKDNR</sequence>
<dbReference type="InterPro" id="IPR013783">
    <property type="entry name" value="Ig-like_fold"/>
</dbReference>
<dbReference type="InterPro" id="IPR048052">
    <property type="entry name" value="FM1-like"/>
</dbReference>
<organism evidence="3 4">
    <name type="scientific">Corynebacterium diphtheriae</name>
    <dbReference type="NCBI Taxonomy" id="1717"/>
    <lineage>
        <taxon>Bacteria</taxon>
        <taxon>Bacillati</taxon>
        <taxon>Actinomycetota</taxon>
        <taxon>Actinomycetes</taxon>
        <taxon>Mycobacteriales</taxon>
        <taxon>Corynebacteriaceae</taxon>
        <taxon>Corynebacterium</taxon>
    </lineage>
</organism>
<name>A0A811G3U8_CORDP</name>
<dbReference type="Gene3D" id="2.60.40.10">
    <property type="entry name" value="Immunoglobulins"/>
    <property type="match status" value="2"/>
</dbReference>
<keyword evidence="1" id="KW-0472">Membrane</keyword>
<dbReference type="GO" id="GO:0005975">
    <property type="term" value="P:carbohydrate metabolic process"/>
    <property type="evidence" value="ECO:0007669"/>
    <property type="project" value="UniProtKB-ARBA"/>
</dbReference>
<dbReference type="EMBL" id="CADDAV010000026">
    <property type="protein sequence ID" value="CAB0619603.1"/>
    <property type="molecule type" value="Genomic_DNA"/>
</dbReference>